<evidence type="ECO:0000256" key="1">
    <source>
        <dbReference type="SAM" id="MobiDB-lite"/>
    </source>
</evidence>
<evidence type="ECO:0000313" key="3">
    <source>
        <dbReference type="Proteomes" id="UP001501532"/>
    </source>
</evidence>
<organism evidence="2 3">
    <name type="scientific">Streptomyces glomeratus</name>
    <dbReference type="NCBI Taxonomy" id="284452"/>
    <lineage>
        <taxon>Bacteria</taxon>
        <taxon>Bacillati</taxon>
        <taxon>Actinomycetota</taxon>
        <taxon>Actinomycetes</taxon>
        <taxon>Kitasatosporales</taxon>
        <taxon>Streptomycetaceae</taxon>
        <taxon>Streptomyces</taxon>
    </lineage>
</organism>
<reference evidence="3" key="1">
    <citation type="journal article" date="2019" name="Int. J. Syst. Evol. Microbiol.">
        <title>The Global Catalogue of Microorganisms (GCM) 10K type strain sequencing project: providing services to taxonomists for standard genome sequencing and annotation.</title>
        <authorList>
            <consortium name="The Broad Institute Genomics Platform"/>
            <consortium name="The Broad Institute Genome Sequencing Center for Infectious Disease"/>
            <person name="Wu L."/>
            <person name="Ma J."/>
        </authorList>
    </citation>
    <scope>NUCLEOTIDE SEQUENCE [LARGE SCALE GENOMIC DNA]</scope>
    <source>
        <strain evidence="3">JCM 9091</strain>
    </source>
</reference>
<comment type="caution">
    <text evidence="2">The sequence shown here is derived from an EMBL/GenBank/DDBJ whole genome shotgun (WGS) entry which is preliminary data.</text>
</comment>
<name>A0ABP6KUP0_9ACTN</name>
<dbReference type="EMBL" id="BAAAUF010000001">
    <property type="protein sequence ID" value="GAA3024324.1"/>
    <property type="molecule type" value="Genomic_DNA"/>
</dbReference>
<evidence type="ECO:0000313" key="2">
    <source>
        <dbReference type="EMBL" id="GAA3024324.1"/>
    </source>
</evidence>
<accession>A0ABP6KUP0</accession>
<protein>
    <submittedName>
        <fullName evidence="2">Uncharacterized protein</fullName>
    </submittedName>
</protein>
<feature type="region of interest" description="Disordered" evidence="1">
    <location>
        <begin position="1"/>
        <end position="105"/>
    </location>
</feature>
<feature type="compositionally biased region" description="Basic residues" evidence="1">
    <location>
        <begin position="1"/>
        <end position="11"/>
    </location>
</feature>
<keyword evidence="3" id="KW-1185">Reference proteome</keyword>
<proteinExistence type="predicted"/>
<gene>
    <name evidence="2" type="ORF">GCM10010448_02640</name>
</gene>
<sequence>MIPGRGARRPRAKDSRRLGAHRTGTLAEPSRRRTPAASTMTGLRRAAPARTSARRDGRPRPSSRPTDTRGMAPFPATDARRIGPARRTPVRRSLAVAPGSGVSGR</sequence>
<dbReference type="Proteomes" id="UP001501532">
    <property type="component" value="Unassembled WGS sequence"/>
</dbReference>